<name>A0A517ZRJ6_9PLAN</name>
<dbReference type="PROSITE" id="PS51257">
    <property type="entry name" value="PROKAR_LIPOPROTEIN"/>
    <property type="match status" value="1"/>
</dbReference>
<dbReference type="InterPro" id="IPR011990">
    <property type="entry name" value="TPR-like_helical_dom_sf"/>
</dbReference>
<reference evidence="5 6" key="1">
    <citation type="submission" date="2019-02" db="EMBL/GenBank/DDBJ databases">
        <title>Deep-cultivation of Planctomycetes and their phenomic and genomic characterization uncovers novel biology.</title>
        <authorList>
            <person name="Wiegand S."/>
            <person name="Jogler M."/>
            <person name="Boedeker C."/>
            <person name="Pinto D."/>
            <person name="Vollmers J."/>
            <person name="Rivas-Marin E."/>
            <person name="Kohn T."/>
            <person name="Peeters S.H."/>
            <person name="Heuer A."/>
            <person name="Rast P."/>
            <person name="Oberbeckmann S."/>
            <person name="Bunk B."/>
            <person name="Jeske O."/>
            <person name="Meyerdierks A."/>
            <person name="Storesund J.E."/>
            <person name="Kallscheuer N."/>
            <person name="Luecker S."/>
            <person name="Lage O.M."/>
            <person name="Pohl T."/>
            <person name="Merkel B.J."/>
            <person name="Hornburger P."/>
            <person name="Mueller R.-W."/>
            <person name="Bruemmer F."/>
            <person name="Labrenz M."/>
            <person name="Spormann A.M."/>
            <person name="Op den Camp H."/>
            <person name="Overmann J."/>
            <person name="Amann R."/>
            <person name="Jetten M.S.M."/>
            <person name="Mascher T."/>
            <person name="Medema M.H."/>
            <person name="Devos D.P."/>
            <person name="Kaster A.-K."/>
            <person name="Ovreas L."/>
            <person name="Rohde M."/>
            <person name="Galperin M.Y."/>
            <person name="Jogler C."/>
        </authorList>
    </citation>
    <scope>NUCLEOTIDE SEQUENCE [LARGE SCALE GENOMIC DNA]</scope>
    <source>
        <strain evidence="5 6">Mal52</strain>
    </source>
</reference>
<dbReference type="SMART" id="SM00028">
    <property type="entry name" value="TPR"/>
    <property type="match status" value="13"/>
</dbReference>
<dbReference type="PROSITE" id="PS50005">
    <property type="entry name" value="TPR"/>
    <property type="match status" value="2"/>
</dbReference>
<dbReference type="PANTHER" id="PTHR45586">
    <property type="entry name" value="TPR REPEAT-CONTAINING PROTEIN PA4667"/>
    <property type="match status" value="1"/>
</dbReference>
<dbReference type="Pfam" id="PF13174">
    <property type="entry name" value="TPR_6"/>
    <property type="match status" value="2"/>
</dbReference>
<keyword evidence="6" id="KW-1185">Reference proteome</keyword>
<dbReference type="Gene3D" id="1.25.40.10">
    <property type="entry name" value="Tetratricopeptide repeat domain"/>
    <property type="match status" value="9"/>
</dbReference>
<evidence type="ECO:0000256" key="4">
    <source>
        <dbReference type="SAM" id="SignalP"/>
    </source>
</evidence>
<accession>A0A517ZRJ6</accession>
<dbReference type="Proteomes" id="UP000319383">
    <property type="component" value="Chromosome"/>
</dbReference>
<feature type="chain" id="PRO_5021856045" evidence="4">
    <location>
        <begin position="32"/>
        <end position="1043"/>
    </location>
</feature>
<keyword evidence="2 3" id="KW-0802">TPR repeat</keyword>
<dbReference type="InterPro" id="IPR019734">
    <property type="entry name" value="TPR_rpt"/>
</dbReference>
<evidence type="ECO:0000256" key="3">
    <source>
        <dbReference type="PROSITE-ProRule" id="PRU00339"/>
    </source>
</evidence>
<dbReference type="Pfam" id="PF14559">
    <property type="entry name" value="TPR_19"/>
    <property type="match status" value="1"/>
</dbReference>
<organism evidence="5 6">
    <name type="scientific">Symmachiella dynata</name>
    <dbReference type="NCBI Taxonomy" id="2527995"/>
    <lineage>
        <taxon>Bacteria</taxon>
        <taxon>Pseudomonadati</taxon>
        <taxon>Planctomycetota</taxon>
        <taxon>Planctomycetia</taxon>
        <taxon>Planctomycetales</taxon>
        <taxon>Planctomycetaceae</taxon>
        <taxon>Symmachiella</taxon>
    </lineage>
</organism>
<evidence type="ECO:0000313" key="5">
    <source>
        <dbReference type="EMBL" id="QDU45112.1"/>
    </source>
</evidence>
<dbReference type="PANTHER" id="PTHR45586:SF1">
    <property type="entry name" value="LIPOPOLYSACCHARIDE ASSEMBLY PROTEIN B"/>
    <property type="match status" value="1"/>
</dbReference>
<feature type="repeat" description="TPR" evidence="3">
    <location>
        <begin position="222"/>
        <end position="255"/>
    </location>
</feature>
<proteinExistence type="predicted"/>
<dbReference type="KEGG" id="sdyn:Mal52_36000"/>
<protein>
    <submittedName>
        <fullName evidence="5">Tol-pal system protein YbgF</fullName>
    </submittedName>
</protein>
<keyword evidence="4" id="KW-0732">Signal</keyword>
<dbReference type="Pfam" id="PF13432">
    <property type="entry name" value="TPR_16"/>
    <property type="match status" value="5"/>
</dbReference>
<keyword evidence="1" id="KW-0677">Repeat</keyword>
<evidence type="ECO:0000256" key="1">
    <source>
        <dbReference type="ARBA" id="ARBA00022737"/>
    </source>
</evidence>
<dbReference type="InterPro" id="IPR051012">
    <property type="entry name" value="CellSynth/LPSAsmb/PSIAsmb"/>
</dbReference>
<dbReference type="RefSeq" id="WP_145377478.1">
    <property type="nucleotide sequence ID" value="NZ_CP036276.1"/>
</dbReference>
<feature type="signal peptide" evidence="4">
    <location>
        <begin position="1"/>
        <end position="31"/>
    </location>
</feature>
<evidence type="ECO:0000313" key="6">
    <source>
        <dbReference type="Proteomes" id="UP000319383"/>
    </source>
</evidence>
<sequence length="1043" mass="116440" precursor="true">MAQVASKRFHTLFNKSILVLACATTACLALADTASAAGLESYRLATGYYQRGKWALSVDEFRTFLKDMPDHPKAEKAEVFLGMALVNLKEFKQAREVFRSFIAKHQDSRYLSHAMYRVGECSFLLDDYQSADGELNQFLQKFPNDPLATRATYNRAEAQLALAKPAEAIELYNTVAANKVDQALANQAKFGLAKAYGQMQKMAEAEAIYAELSRELTGEAAAEARMLLADLYFDQNHHDKAATAYAGVVEEFPDSPLVANAQLKLGKSLFGIGDYLRAADVLSRLAENEQLSGDAGFWQGASLKSAGQYAKAAEVLAANYAQLGDAPEAARTLYHWADTEQRLNETDKSVAHYLELIRRWPEHALSDDALHAAALAALKGNKHAQAEELIARFSQEFPTSGLRYRQRLVQGRINLALAKSGDPKQTAERFAAAEQEFRTVMQESEIETTQLRARYFLAYTMYELGKYQQALEVIAPLIAQLDKNPTDTAYADAYVLDALCHLKLKKYGPAGTSVSAYLKMLPEGEFVSQALGIRARAAANLGDKATAVADHTQLKSRWPDSVDFARTTEELANIAYDNSDFPWAAELYGLLAGMDKDSKYRPVGLSGLGWAQYQQKQYELSATSFATFVTDYPDHILAAESGFKHGASLRELGKTKEAAQVFKDIFETYTPSAKAFVAGLAAARQLRASQRIDDADAMYAALIEKYPQQVDLDKLLNEWAVMQHGAENYERSDAVCRRIVAEYPDSPLANDARLQLAISDLIAGKLAEARPVFQKLESNPDITDKIREEALFRLIALNVIEEQWEAARALSERSLADFPQGKHQWDARFRAAQAYYELRQFDKARPALEELRKARTKPAVADGESTGGETIETLDWFPSVWLLLAEIHLQEKRYDDVEATVAEFRSVAPDSPYLYQADEVLGRSLNNQAKFNEAREAFRRVTESESGQKTETAAKSQFILANTYFHQKDYEQAIAELLKVDILYDFPEYQSASLLSVGMCEEKLNRWDKAAEAYEELLKRFPKSKHAESAKARLADARLKASR</sequence>
<evidence type="ECO:0000256" key="2">
    <source>
        <dbReference type="ARBA" id="ARBA00022803"/>
    </source>
</evidence>
<dbReference type="AlphaFoldDB" id="A0A517ZRJ6"/>
<dbReference type="SUPFAM" id="SSF48452">
    <property type="entry name" value="TPR-like"/>
    <property type="match status" value="6"/>
</dbReference>
<feature type="repeat" description="TPR" evidence="3">
    <location>
        <begin position="991"/>
        <end position="1024"/>
    </location>
</feature>
<gene>
    <name evidence="5" type="ORF">Mal52_36000</name>
</gene>
<dbReference type="EMBL" id="CP036276">
    <property type="protein sequence ID" value="QDU45112.1"/>
    <property type="molecule type" value="Genomic_DNA"/>
</dbReference>